<organism evidence="2 3">
    <name type="scientific">Uncinula necator</name>
    <name type="common">Grape powdery mildew</name>
    <dbReference type="NCBI Taxonomy" id="52586"/>
    <lineage>
        <taxon>Eukaryota</taxon>
        <taxon>Fungi</taxon>
        <taxon>Dikarya</taxon>
        <taxon>Ascomycota</taxon>
        <taxon>Pezizomycotina</taxon>
        <taxon>Leotiomycetes</taxon>
        <taxon>Erysiphales</taxon>
        <taxon>Erysiphaceae</taxon>
        <taxon>Erysiphe</taxon>
    </lineage>
</organism>
<feature type="region of interest" description="Disordered" evidence="1">
    <location>
        <begin position="209"/>
        <end position="231"/>
    </location>
</feature>
<reference evidence="2 3" key="1">
    <citation type="journal article" date="2014" name="BMC Genomics">
        <title>Adaptive genomic structural variation in the grape powdery mildew pathogen, Erysiphe necator.</title>
        <authorList>
            <person name="Jones L."/>
            <person name="Riaz S."/>
            <person name="Morales-Cruz A."/>
            <person name="Amrine K.C."/>
            <person name="McGuire B."/>
            <person name="Gubler W.D."/>
            <person name="Walker M.A."/>
            <person name="Cantu D."/>
        </authorList>
    </citation>
    <scope>NUCLEOTIDE SEQUENCE [LARGE SCALE GENOMIC DNA]</scope>
    <source>
        <strain evidence="3">c</strain>
    </source>
</reference>
<evidence type="ECO:0000256" key="1">
    <source>
        <dbReference type="SAM" id="MobiDB-lite"/>
    </source>
</evidence>
<keyword evidence="3" id="KW-1185">Reference proteome</keyword>
<protein>
    <submittedName>
        <fullName evidence="2">Uncharacterized protein</fullName>
    </submittedName>
</protein>
<dbReference type="AlphaFoldDB" id="A0A0B1P6I5"/>
<comment type="caution">
    <text evidence="2">The sequence shown here is derived from an EMBL/GenBank/DDBJ whole genome shotgun (WGS) entry which is preliminary data.</text>
</comment>
<evidence type="ECO:0000313" key="3">
    <source>
        <dbReference type="Proteomes" id="UP000030854"/>
    </source>
</evidence>
<dbReference type="Proteomes" id="UP000030854">
    <property type="component" value="Unassembled WGS sequence"/>
</dbReference>
<sequence length="388" mass="42770">MAPSARDKKRGVAETLDPKRRVQKNANNSGRAQPLAATLTRSVAKSTAVAETIAAVQDTQVVASPPAQLPVPTMDLYDETETESEPENDDFPPLDSTISHKRTADMLTTDEKQDNICTQKEDVSTQNSMLMIKARGLLNLVGPYLEEMETQCPGAGSGFLALITDGVSRAVRGEKVYLKYSEDPHTLKNSEQKSNSSWAAKAANGNIKSFNNSIRTPPARPTPPQGQSLEDRRIMIRLDKDHEARQVDTFLLRQQIQKLIPDSSLVCDVWHAPSGIVILAPTPAKAAAILQYKDIISNRFGNAIVERQESWTTFIVGPLPKLVTTIDGPQDPLDGLILQEPGLVSIRDEVPIRQIAWTNKSKDSNDDNGHVRIHIPSHKAHKFPFRLL</sequence>
<gene>
    <name evidence="2" type="ORF">EV44_g3354</name>
</gene>
<dbReference type="HOGENOM" id="CLU_036943_3_0_1"/>
<feature type="compositionally biased region" description="Basic and acidic residues" evidence="1">
    <location>
        <begin position="10"/>
        <end position="20"/>
    </location>
</feature>
<accession>A0A0B1P6I5</accession>
<name>A0A0B1P6I5_UNCNE</name>
<proteinExistence type="predicted"/>
<dbReference type="STRING" id="52586.A0A0B1P6I5"/>
<dbReference type="EMBL" id="JNVN01001182">
    <property type="protein sequence ID" value="KHJ33863.1"/>
    <property type="molecule type" value="Genomic_DNA"/>
</dbReference>
<evidence type="ECO:0000313" key="2">
    <source>
        <dbReference type="EMBL" id="KHJ33863.1"/>
    </source>
</evidence>
<feature type="region of interest" description="Disordered" evidence="1">
    <location>
        <begin position="1"/>
        <end position="37"/>
    </location>
</feature>